<dbReference type="Proteomes" id="UP000886523">
    <property type="component" value="Unassembled WGS sequence"/>
</dbReference>
<dbReference type="AlphaFoldDB" id="A0A9P6AKT8"/>
<accession>A0A9P6AKT8</accession>
<gene>
    <name evidence="1" type="ORF">BS47DRAFT_284211</name>
</gene>
<keyword evidence="2" id="KW-1185">Reference proteome</keyword>
<organism evidence="1 2">
    <name type="scientific">Hydnum rufescens UP504</name>
    <dbReference type="NCBI Taxonomy" id="1448309"/>
    <lineage>
        <taxon>Eukaryota</taxon>
        <taxon>Fungi</taxon>
        <taxon>Dikarya</taxon>
        <taxon>Basidiomycota</taxon>
        <taxon>Agaricomycotina</taxon>
        <taxon>Agaricomycetes</taxon>
        <taxon>Cantharellales</taxon>
        <taxon>Hydnaceae</taxon>
        <taxon>Hydnum</taxon>
    </lineage>
</organism>
<evidence type="ECO:0000313" key="1">
    <source>
        <dbReference type="EMBL" id="KAF9507679.1"/>
    </source>
</evidence>
<evidence type="ECO:0000313" key="2">
    <source>
        <dbReference type="Proteomes" id="UP000886523"/>
    </source>
</evidence>
<protein>
    <submittedName>
        <fullName evidence="1">Uncharacterized protein</fullName>
    </submittedName>
</protein>
<proteinExistence type="predicted"/>
<sequence>MNGHRLLTSLATEGTRDPKDSPAYSASSSPLPYPHLFWSPITTISVSQSSPSSFAPHICTEFICLLLCVLRYILRPAILLHLVRIARGPEVPLISLTCGIHSRLFCSSHSRLLIFLTILDMGSLLRKPAK</sequence>
<dbReference type="EMBL" id="MU129075">
    <property type="protein sequence ID" value="KAF9507679.1"/>
    <property type="molecule type" value="Genomic_DNA"/>
</dbReference>
<name>A0A9P6AKT8_9AGAM</name>
<reference evidence="1" key="1">
    <citation type="journal article" date="2020" name="Nat. Commun.">
        <title>Large-scale genome sequencing of mycorrhizal fungi provides insights into the early evolution of symbiotic traits.</title>
        <authorList>
            <person name="Miyauchi S."/>
            <person name="Kiss E."/>
            <person name="Kuo A."/>
            <person name="Drula E."/>
            <person name="Kohler A."/>
            <person name="Sanchez-Garcia M."/>
            <person name="Morin E."/>
            <person name="Andreopoulos B."/>
            <person name="Barry K.W."/>
            <person name="Bonito G."/>
            <person name="Buee M."/>
            <person name="Carver A."/>
            <person name="Chen C."/>
            <person name="Cichocki N."/>
            <person name="Clum A."/>
            <person name="Culley D."/>
            <person name="Crous P.W."/>
            <person name="Fauchery L."/>
            <person name="Girlanda M."/>
            <person name="Hayes R.D."/>
            <person name="Keri Z."/>
            <person name="LaButti K."/>
            <person name="Lipzen A."/>
            <person name="Lombard V."/>
            <person name="Magnuson J."/>
            <person name="Maillard F."/>
            <person name="Murat C."/>
            <person name="Nolan M."/>
            <person name="Ohm R.A."/>
            <person name="Pangilinan J."/>
            <person name="Pereira M.F."/>
            <person name="Perotto S."/>
            <person name="Peter M."/>
            <person name="Pfister S."/>
            <person name="Riley R."/>
            <person name="Sitrit Y."/>
            <person name="Stielow J.B."/>
            <person name="Szollosi G."/>
            <person name="Zifcakova L."/>
            <person name="Stursova M."/>
            <person name="Spatafora J.W."/>
            <person name="Tedersoo L."/>
            <person name="Vaario L.M."/>
            <person name="Yamada A."/>
            <person name="Yan M."/>
            <person name="Wang P."/>
            <person name="Xu J."/>
            <person name="Bruns T."/>
            <person name="Baldrian P."/>
            <person name="Vilgalys R."/>
            <person name="Dunand C."/>
            <person name="Henrissat B."/>
            <person name="Grigoriev I.V."/>
            <person name="Hibbett D."/>
            <person name="Nagy L.G."/>
            <person name="Martin F.M."/>
        </authorList>
    </citation>
    <scope>NUCLEOTIDE SEQUENCE</scope>
    <source>
        <strain evidence="1">UP504</strain>
    </source>
</reference>
<comment type="caution">
    <text evidence="1">The sequence shown here is derived from an EMBL/GenBank/DDBJ whole genome shotgun (WGS) entry which is preliminary data.</text>
</comment>